<evidence type="ECO:0000313" key="4">
    <source>
        <dbReference type="Proteomes" id="UP000289784"/>
    </source>
</evidence>
<comment type="caution">
    <text evidence="3">The sequence shown here is derived from an EMBL/GenBank/DDBJ whole genome shotgun (WGS) entry which is preliminary data.</text>
</comment>
<dbReference type="InterPro" id="IPR006059">
    <property type="entry name" value="SBP"/>
</dbReference>
<accession>A0A4Q1JYK4</accession>
<organism evidence="3 4">
    <name type="scientific">Pseudoxanthomonas composti</name>
    <dbReference type="NCBI Taxonomy" id="2137479"/>
    <lineage>
        <taxon>Bacteria</taxon>
        <taxon>Pseudomonadati</taxon>
        <taxon>Pseudomonadota</taxon>
        <taxon>Gammaproteobacteria</taxon>
        <taxon>Lysobacterales</taxon>
        <taxon>Lysobacteraceae</taxon>
        <taxon>Pseudoxanthomonas</taxon>
    </lineage>
</organism>
<dbReference type="Proteomes" id="UP000289784">
    <property type="component" value="Unassembled WGS sequence"/>
</dbReference>
<dbReference type="PANTHER" id="PTHR30006:SF25">
    <property type="entry name" value="PHOSPHOGLYCERATE TRANSPORT REGULATORY PROTEIN PGTC"/>
    <property type="match status" value="1"/>
</dbReference>
<protein>
    <submittedName>
        <fullName evidence="3">ABC transporter substrate-binding protein</fullName>
    </submittedName>
</protein>
<dbReference type="Pfam" id="PF13416">
    <property type="entry name" value="SBP_bac_8"/>
    <property type="match status" value="1"/>
</dbReference>
<dbReference type="PANTHER" id="PTHR30006">
    <property type="entry name" value="THIAMINE-BINDING PERIPLASMIC PROTEIN-RELATED"/>
    <property type="match status" value="1"/>
</dbReference>
<dbReference type="SUPFAM" id="SSF53850">
    <property type="entry name" value="Periplasmic binding protein-like II"/>
    <property type="match status" value="1"/>
</dbReference>
<feature type="chain" id="PRO_5020906119" evidence="2">
    <location>
        <begin position="20"/>
        <end position="354"/>
    </location>
</feature>
<dbReference type="Gene3D" id="3.40.190.10">
    <property type="entry name" value="Periplasmic binding protein-like II"/>
    <property type="match status" value="2"/>
</dbReference>
<dbReference type="OrthoDB" id="8673316at2"/>
<keyword evidence="1 2" id="KW-0732">Signal</keyword>
<sequence>MRRCCLALWLLCCAVVAHAAPGATQRFPAPAGTTSAPLRIQGSTDLEVFASVIADYQRLHPHVEVIYHDVAAQEMQTRYLQNPRRADGPDLMISSGMDLQAKLVNDGYALAHRSERTEQLPDWAQWRHEAFAISYEPLAIVYNTRLLPAARVPRTRRQLLDLLRAPDGLLRGRIGTYDALRSSVGYLAATQDAQRGSISGALLAALGDNQVVLEEHTATLLDDVANGRLLMVYNGLGSYAKARAEAGQPLGLVYPEDYTLVALRTALIPRTAAQPALAHAFLEYLLSPRGQHVLEREAHLIPVMPGAGSGGAVLRDPSFRPIPLGPGLLVYLDALKRRQFLEGWRGSVSQSAAP</sequence>
<evidence type="ECO:0000313" key="3">
    <source>
        <dbReference type="EMBL" id="RXR07568.1"/>
    </source>
</evidence>
<name>A0A4Q1JYK4_9GAMM</name>
<proteinExistence type="predicted"/>
<feature type="signal peptide" evidence="2">
    <location>
        <begin position="1"/>
        <end position="19"/>
    </location>
</feature>
<evidence type="ECO:0000256" key="1">
    <source>
        <dbReference type="ARBA" id="ARBA00022729"/>
    </source>
</evidence>
<gene>
    <name evidence="3" type="ORF">EPA99_03900</name>
</gene>
<dbReference type="GO" id="GO:0030288">
    <property type="term" value="C:outer membrane-bounded periplasmic space"/>
    <property type="evidence" value="ECO:0007669"/>
    <property type="project" value="TreeGrafter"/>
</dbReference>
<dbReference type="AlphaFoldDB" id="A0A4Q1JYK4"/>
<dbReference type="RefSeq" id="WP_129470379.1">
    <property type="nucleotide sequence ID" value="NZ_SAWZ01000002.1"/>
</dbReference>
<evidence type="ECO:0000256" key="2">
    <source>
        <dbReference type="SAM" id="SignalP"/>
    </source>
</evidence>
<keyword evidence="4" id="KW-1185">Reference proteome</keyword>
<reference evidence="3 4" key="1">
    <citation type="submission" date="2019-01" db="EMBL/GenBank/DDBJ databases">
        <title>Pseudoxanthomonas composti sp. nov., isolated from compost.</title>
        <authorList>
            <person name="Yang G."/>
        </authorList>
    </citation>
    <scope>NUCLEOTIDE SEQUENCE [LARGE SCALE GENOMIC DNA]</scope>
    <source>
        <strain evidence="3 4">GSS15</strain>
    </source>
</reference>
<dbReference type="EMBL" id="SAWZ01000002">
    <property type="protein sequence ID" value="RXR07568.1"/>
    <property type="molecule type" value="Genomic_DNA"/>
</dbReference>